<dbReference type="RefSeq" id="XP_021856808.1">
    <property type="nucleotide sequence ID" value="XM_022001116.2"/>
</dbReference>
<proteinExistence type="predicted"/>
<feature type="chain" id="PRO_5040392381" evidence="1">
    <location>
        <begin position="22"/>
        <end position="575"/>
    </location>
</feature>
<reference evidence="4" key="2">
    <citation type="submission" date="2025-08" db="UniProtKB">
        <authorList>
            <consortium name="RefSeq"/>
        </authorList>
    </citation>
    <scope>IDENTIFICATION</scope>
    <source>
        <tissue evidence="4">Leaf</tissue>
    </source>
</reference>
<dbReference type="Pfam" id="PF25156">
    <property type="entry name" value="PNGase_A_C"/>
    <property type="match status" value="1"/>
</dbReference>
<gene>
    <name evidence="4" type="primary">LOC110796087</name>
</gene>
<dbReference type="PANTHER" id="PTHR31104">
    <property type="entry name" value="PEPTIDE-N4-(N-ACETYL-BETA-GLUCOSAMINYL)ASPARAGINE AMIDASE A PROTEIN"/>
    <property type="match status" value="1"/>
</dbReference>
<sequence>MHSLLFSLLFTSLSLLHPSTALPPHRPPPSIATNSLSSSIHAPPVPHPTVFFEVTKPTPPPSTTTTTAPCSHHLLSHDFAHTYSQPPVTALYSPPSHCPFTRYSSVVLEFTSTCKGRQFDRIFGVWLNGVELLRSCSAEPTREGNVVDKTYTGVYHVNLTFHYYPIENHGGKNHRKLGNLYENFADLILPISRNLPLNDGLWFEVENSSDVESKSVSIPRNAYRAVLEVYVSFHENDEFWYTNLPNDYLVANNMSNQQPGNGAFREVLVSLDGELVGSVWPFTVIFTGGINPLVWRPISAIGSFNLPSYDIEITPFLGKLLDGKPHDISFSVTNSLNVWYIDANLHLWLDNKVEVVKGQLLENNVESLTLWTKSHFKGLNGKFYAGASRSIMSKGWVESSKGYMTTISIQKFDFENYNVLRNDGSLQTVNQTIDLNTTVLTKLYKGFACPFYKTESLKKFGLFVYTNQVDEGNNSYSLLSNVTLGLNEDKIFATESVVSSSMLRNRQRGEGTMVVKNNLVSSGLGSTHQVYDYNENKGGFCYFRNVSSHNYTIVFDQVTDKCKVNTLLSNVFSFD</sequence>
<dbReference type="GeneID" id="110796087"/>
<evidence type="ECO:0000313" key="3">
    <source>
        <dbReference type="Proteomes" id="UP000813463"/>
    </source>
</evidence>
<accession>A0A9R0K3W2</accession>
<dbReference type="InterPro" id="IPR021102">
    <property type="entry name" value="PNGase_A"/>
</dbReference>
<evidence type="ECO:0000259" key="2">
    <source>
        <dbReference type="Pfam" id="PF12222"/>
    </source>
</evidence>
<keyword evidence="3" id="KW-1185">Reference proteome</keyword>
<dbReference type="InterPro" id="IPR056948">
    <property type="entry name" value="PNGaseA_N"/>
</dbReference>
<organism evidence="3 4">
    <name type="scientific">Spinacia oleracea</name>
    <name type="common">Spinach</name>
    <dbReference type="NCBI Taxonomy" id="3562"/>
    <lineage>
        <taxon>Eukaryota</taxon>
        <taxon>Viridiplantae</taxon>
        <taxon>Streptophyta</taxon>
        <taxon>Embryophyta</taxon>
        <taxon>Tracheophyta</taxon>
        <taxon>Spermatophyta</taxon>
        <taxon>Magnoliopsida</taxon>
        <taxon>eudicotyledons</taxon>
        <taxon>Gunneridae</taxon>
        <taxon>Pentapetalae</taxon>
        <taxon>Caryophyllales</taxon>
        <taxon>Chenopodiaceae</taxon>
        <taxon>Chenopodioideae</taxon>
        <taxon>Anserineae</taxon>
        <taxon>Spinacia</taxon>
    </lineage>
</organism>
<keyword evidence="1" id="KW-0732">Signal</keyword>
<feature type="domain" description="Peptide N-acetyl-beta-D-glucosaminyl asparaginase amidase A N-terminal" evidence="2">
    <location>
        <begin position="144"/>
        <end position="363"/>
    </location>
</feature>
<evidence type="ECO:0000256" key="1">
    <source>
        <dbReference type="SAM" id="SignalP"/>
    </source>
</evidence>
<feature type="signal peptide" evidence="1">
    <location>
        <begin position="1"/>
        <end position="21"/>
    </location>
</feature>
<reference evidence="3" key="1">
    <citation type="journal article" date="2021" name="Nat. Commun.">
        <title>Genomic analyses provide insights into spinach domestication and the genetic basis of agronomic traits.</title>
        <authorList>
            <person name="Cai X."/>
            <person name="Sun X."/>
            <person name="Xu C."/>
            <person name="Sun H."/>
            <person name="Wang X."/>
            <person name="Ge C."/>
            <person name="Zhang Z."/>
            <person name="Wang Q."/>
            <person name="Fei Z."/>
            <person name="Jiao C."/>
            <person name="Wang Q."/>
        </authorList>
    </citation>
    <scope>NUCLEOTIDE SEQUENCE [LARGE SCALE GENOMIC DNA]</scope>
    <source>
        <strain evidence="3">cv. Varoflay</strain>
    </source>
</reference>
<dbReference type="Proteomes" id="UP000813463">
    <property type="component" value="Chromosome 4"/>
</dbReference>
<protein>
    <submittedName>
        <fullName evidence="4">Peptide-N4-(N-acetyl-beta- glucosaminyl)asparagine amidase A isoform X2</fullName>
    </submittedName>
</protein>
<dbReference type="AlphaFoldDB" id="A0A9R0K3W2"/>
<evidence type="ECO:0000313" key="4">
    <source>
        <dbReference type="RefSeq" id="XP_021856808.1"/>
    </source>
</evidence>
<dbReference type="Pfam" id="PF12222">
    <property type="entry name" value="PNGaseA"/>
    <property type="match status" value="1"/>
</dbReference>
<name>A0A9R0K3W2_SPIOL</name>